<dbReference type="RefSeq" id="WP_284348260.1">
    <property type="nucleotide sequence ID" value="NZ_BRXS01000001.1"/>
</dbReference>
<dbReference type="PANTHER" id="PTHR36440">
    <property type="entry name" value="PUTATIVE (AFU_ORTHOLOGUE AFUA_8G07350)-RELATED"/>
    <property type="match status" value="1"/>
</dbReference>
<keyword evidence="4" id="KW-1185">Reference proteome</keyword>
<dbReference type="Gene3D" id="2.60.120.10">
    <property type="entry name" value="Jelly Rolls"/>
    <property type="match status" value="1"/>
</dbReference>
<reference evidence="3" key="1">
    <citation type="submission" date="2022-08" db="EMBL/GenBank/DDBJ databases">
        <title>Draft genome sequencing of Roseisolibacter agri AW1220.</title>
        <authorList>
            <person name="Tobiishi Y."/>
            <person name="Tonouchi A."/>
        </authorList>
    </citation>
    <scope>NUCLEOTIDE SEQUENCE</scope>
    <source>
        <strain evidence="3">AW1220</strain>
    </source>
</reference>
<dbReference type="AlphaFoldDB" id="A0AA37V585"/>
<organism evidence="3 4">
    <name type="scientific">Roseisolibacter agri</name>
    <dbReference type="NCBI Taxonomy" id="2014610"/>
    <lineage>
        <taxon>Bacteria</taxon>
        <taxon>Pseudomonadati</taxon>
        <taxon>Gemmatimonadota</taxon>
        <taxon>Gemmatimonadia</taxon>
        <taxon>Gemmatimonadales</taxon>
        <taxon>Gemmatimonadaceae</taxon>
        <taxon>Roseisolibacter</taxon>
    </lineage>
</organism>
<evidence type="ECO:0000313" key="3">
    <source>
        <dbReference type="EMBL" id="GLC23816.1"/>
    </source>
</evidence>
<accession>A0AA37V585</accession>
<proteinExistence type="predicted"/>
<sequence>MITPSVAPTFVAPAPRPAPRPRIIPPDGGRTVAAFGDTLVFKLGDAETGGALTLGFATTPPGGGPPPHRHLDEDELFILVSGREEYLVDGAWTAVEPGSVVYVPRGAVHTFRNVGDTPSQKWTLTTSGGFDRFFTACGEVFADAAASQSAPDMGRILGLFAEHRLELMA</sequence>
<name>A0AA37V585_9BACT</name>
<gene>
    <name evidence="3" type="ORF">rosag_03290</name>
</gene>
<dbReference type="InterPro" id="IPR013096">
    <property type="entry name" value="Cupin_2"/>
</dbReference>
<evidence type="ECO:0000313" key="4">
    <source>
        <dbReference type="Proteomes" id="UP001161325"/>
    </source>
</evidence>
<dbReference type="PANTHER" id="PTHR36440:SF1">
    <property type="entry name" value="PUTATIVE (AFU_ORTHOLOGUE AFUA_8G07350)-RELATED"/>
    <property type="match status" value="1"/>
</dbReference>
<dbReference type="SUPFAM" id="SSF51182">
    <property type="entry name" value="RmlC-like cupins"/>
    <property type="match status" value="1"/>
</dbReference>
<dbReference type="Pfam" id="PF07883">
    <property type="entry name" value="Cupin_2"/>
    <property type="match status" value="1"/>
</dbReference>
<feature type="region of interest" description="Disordered" evidence="1">
    <location>
        <begin position="1"/>
        <end position="22"/>
    </location>
</feature>
<dbReference type="Proteomes" id="UP001161325">
    <property type="component" value="Unassembled WGS sequence"/>
</dbReference>
<evidence type="ECO:0000259" key="2">
    <source>
        <dbReference type="Pfam" id="PF07883"/>
    </source>
</evidence>
<dbReference type="InterPro" id="IPR053146">
    <property type="entry name" value="QDO-like"/>
</dbReference>
<comment type="caution">
    <text evidence="3">The sequence shown here is derived from an EMBL/GenBank/DDBJ whole genome shotgun (WGS) entry which is preliminary data.</text>
</comment>
<dbReference type="EMBL" id="BRXS01000001">
    <property type="protein sequence ID" value="GLC23816.1"/>
    <property type="molecule type" value="Genomic_DNA"/>
</dbReference>
<feature type="domain" description="Cupin type-2" evidence="2">
    <location>
        <begin position="57"/>
        <end position="118"/>
    </location>
</feature>
<dbReference type="InterPro" id="IPR011051">
    <property type="entry name" value="RmlC_Cupin_sf"/>
</dbReference>
<dbReference type="InterPro" id="IPR014710">
    <property type="entry name" value="RmlC-like_jellyroll"/>
</dbReference>
<protein>
    <recommendedName>
        <fullName evidence="2">Cupin type-2 domain-containing protein</fullName>
    </recommendedName>
</protein>
<evidence type="ECO:0000256" key="1">
    <source>
        <dbReference type="SAM" id="MobiDB-lite"/>
    </source>
</evidence>